<feature type="transmembrane region" description="Helical" evidence="6">
    <location>
        <begin position="371"/>
        <end position="399"/>
    </location>
</feature>
<dbReference type="InterPro" id="IPR003838">
    <property type="entry name" value="ABC3_permease_C"/>
</dbReference>
<comment type="caution">
    <text evidence="9">The sequence shown here is derived from an EMBL/GenBank/DDBJ whole genome shotgun (WGS) entry which is preliminary data.</text>
</comment>
<keyword evidence="5 6" id="KW-0472">Membrane</keyword>
<dbReference type="RefSeq" id="WP_345213343.1">
    <property type="nucleotide sequence ID" value="NZ_BAABFT010000016.1"/>
</dbReference>
<protein>
    <submittedName>
        <fullName evidence="9">ABC transporter permease</fullName>
    </submittedName>
</protein>
<dbReference type="PANTHER" id="PTHR30572:SF18">
    <property type="entry name" value="ABC-TYPE MACROLIDE FAMILY EXPORT SYSTEM PERMEASE COMPONENT 2"/>
    <property type="match status" value="1"/>
</dbReference>
<dbReference type="InterPro" id="IPR025857">
    <property type="entry name" value="MacB_PCD"/>
</dbReference>
<proteinExistence type="predicted"/>
<feature type="transmembrane region" description="Helical" evidence="6">
    <location>
        <begin position="661"/>
        <end position="684"/>
    </location>
</feature>
<feature type="domain" description="MacB-like periplasmic core" evidence="8">
    <location>
        <begin position="20"/>
        <end position="239"/>
    </location>
</feature>
<evidence type="ECO:0000256" key="5">
    <source>
        <dbReference type="ARBA" id="ARBA00023136"/>
    </source>
</evidence>
<keyword evidence="10" id="KW-1185">Reference proteome</keyword>
<keyword evidence="4 6" id="KW-1133">Transmembrane helix</keyword>
<feature type="transmembrane region" description="Helical" evidence="6">
    <location>
        <begin position="420"/>
        <end position="441"/>
    </location>
</feature>
<evidence type="ECO:0000313" key="10">
    <source>
        <dbReference type="Proteomes" id="UP001500582"/>
    </source>
</evidence>
<feature type="transmembrane region" description="Helical" evidence="6">
    <location>
        <begin position="717"/>
        <end position="736"/>
    </location>
</feature>
<name>A0ABP8H8K9_9SPHI</name>
<dbReference type="Pfam" id="PF02687">
    <property type="entry name" value="FtsX"/>
    <property type="match status" value="2"/>
</dbReference>
<dbReference type="Proteomes" id="UP001500582">
    <property type="component" value="Unassembled WGS sequence"/>
</dbReference>
<sequence length="788" mass="88008">MIKNYLKIAWRNLAKNKVSSFINIGGLAIGMAVSFMLLLYVYNEFSFDKFHNKADRIYQVFKNQPGNGEIKTKPLTPQRLAGTLTQDFPEVERVARINEAKDVLIKYADKGLKFNTVAVDPALLHIFDFDFIYGNKATALTDQSTIVLTESAAKALFGNVNPVDKIVQFDVRFPLKVSGVIKDNPANSSFTFKALIPWNAFMAQQPWLKDETWGYYSYFTYVLLKPGASVSAVNARIKNLIGEHFAADKDVKLFMYPFTQLHLYGDFKNGVQAGGNIEYVRLFLILAIGILVIACINFINLSTAHSGRRAREVGIRKAMGARRAALIRQFMGESLLMTLLAFVLALILVALLLPAFTNYVNIHITVPFKNVWVWLTILAVTLFTGLAAGSYPALLLSAFNPVSVLKGQLLNTNTAAKPRQVLVVLQFTFAVCLILSSIFIYKQINYIKDRPVGYNRNGLIELPADGSMFEKFESFRQDALNAGAITEGALISEPITTVTNATWQNTWPGQLPGEEKIPIDCFAVTYHFIDTYQLTLLQGRDFATDRPADSTAVILNEAAVKLMRFKDPIGQTIKWMDAKRTVVGVVKNFVWASPYEPVKPAIIGFVPGWAGNIGLRLNPDVSVAKNLSVLKTLYGKYNPSFPFEYKFTDESFASKFRSEKLLGTMSVLFTVLAIIISALGLFGLASFSAEQRRKEISIRKVLGASTANLWLKLSQEFIKLVIIAFVIGSAISWYNINRWLTQYTFHTNFELWIFLVTMAASIVICLAAVSWQAIKAAWANPVNNLRSE</sequence>
<feature type="transmembrane region" description="Helical" evidence="6">
    <location>
        <begin position="21"/>
        <end position="42"/>
    </location>
</feature>
<feature type="transmembrane region" description="Helical" evidence="6">
    <location>
        <begin position="335"/>
        <end position="356"/>
    </location>
</feature>
<keyword evidence="2" id="KW-1003">Cell membrane</keyword>
<feature type="domain" description="ABC3 transporter permease C-terminal" evidence="7">
    <location>
        <begin position="668"/>
        <end position="781"/>
    </location>
</feature>
<evidence type="ECO:0000259" key="8">
    <source>
        <dbReference type="Pfam" id="PF12704"/>
    </source>
</evidence>
<dbReference type="InterPro" id="IPR050250">
    <property type="entry name" value="Macrolide_Exporter_MacB"/>
</dbReference>
<evidence type="ECO:0000256" key="3">
    <source>
        <dbReference type="ARBA" id="ARBA00022692"/>
    </source>
</evidence>
<dbReference type="Pfam" id="PF12704">
    <property type="entry name" value="MacB_PCD"/>
    <property type="match status" value="1"/>
</dbReference>
<feature type="domain" description="ABC3 transporter permease C-terminal" evidence="7">
    <location>
        <begin position="285"/>
        <end position="400"/>
    </location>
</feature>
<gene>
    <name evidence="9" type="ORF">GCM10023149_43980</name>
</gene>
<organism evidence="9 10">
    <name type="scientific">Mucilaginibacter gynuensis</name>
    <dbReference type="NCBI Taxonomy" id="1302236"/>
    <lineage>
        <taxon>Bacteria</taxon>
        <taxon>Pseudomonadati</taxon>
        <taxon>Bacteroidota</taxon>
        <taxon>Sphingobacteriia</taxon>
        <taxon>Sphingobacteriales</taxon>
        <taxon>Sphingobacteriaceae</taxon>
        <taxon>Mucilaginibacter</taxon>
    </lineage>
</organism>
<keyword evidence="3 6" id="KW-0812">Transmembrane</keyword>
<comment type="subcellular location">
    <subcellularLocation>
        <location evidence="1">Cell membrane</location>
        <topology evidence="1">Multi-pass membrane protein</topology>
    </subcellularLocation>
</comment>
<evidence type="ECO:0000313" key="9">
    <source>
        <dbReference type="EMBL" id="GAA4335773.1"/>
    </source>
</evidence>
<reference evidence="10" key="1">
    <citation type="journal article" date="2019" name="Int. J. Syst. Evol. Microbiol.">
        <title>The Global Catalogue of Microorganisms (GCM) 10K type strain sequencing project: providing services to taxonomists for standard genome sequencing and annotation.</title>
        <authorList>
            <consortium name="The Broad Institute Genomics Platform"/>
            <consortium name="The Broad Institute Genome Sequencing Center for Infectious Disease"/>
            <person name="Wu L."/>
            <person name="Ma J."/>
        </authorList>
    </citation>
    <scope>NUCLEOTIDE SEQUENCE [LARGE SCALE GENOMIC DNA]</scope>
    <source>
        <strain evidence="10">JCM 17705</strain>
    </source>
</reference>
<evidence type="ECO:0000259" key="7">
    <source>
        <dbReference type="Pfam" id="PF02687"/>
    </source>
</evidence>
<evidence type="ECO:0000256" key="6">
    <source>
        <dbReference type="SAM" id="Phobius"/>
    </source>
</evidence>
<feature type="transmembrane region" description="Helical" evidence="6">
    <location>
        <begin position="751"/>
        <end position="771"/>
    </location>
</feature>
<feature type="transmembrane region" description="Helical" evidence="6">
    <location>
        <begin position="279"/>
        <end position="301"/>
    </location>
</feature>
<evidence type="ECO:0000256" key="4">
    <source>
        <dbReference type="ARBA" id="ARBA00022989"/>
    </source>
</evidence>
<accession>A0ABP8H8K9</accession>
<dbReference type="PANTHER" id="PTHR30572">
    <property type="entry name" value="MEMBRANE COMPONENT OF TRANSPORTER-RELATED"/>
    <property type="match status" value="1"/>
</dbReference>
<evidence type="ECO:0000256" key="1">
    <source>
        <dbReference type="ARBA" id="ARBA00004651"/>
    </source>
</evidence>
<evidence type="ECO:0000256" key="2">
    <source>
        <dbReference type="ARBA" id="ARBA00022475"/>
    </source>
</evidence>
<dbReference type="EMBL" id="BAABFT010000016">
    <property type="protein sequence ID" value="GAA4335773.1"/>
    <property type="molecule type" value="Genomic_DNA"/>
</dbReference>